<dbReference type="RefSeq" id="WP_261833357.1">
    <property type="nucleotide sequence ID" value="NZ_AP024881.1"/>
</dbReference>
<dbReference type="Gene3D" id="1.10.238.160">
    <property type="match status" value="2"/>
</dbReference>
<dbReference type="AlphaFoldDB" id="A0A0B8P884"/>
<reference evidence="1 2" key="2">
    <citation type="submission" date="2015-01" db="EMBL/GenBank/DDBJ databases">
        <authorList>
            <consortium name="NBRP consortium"/>
            <person name="Sawabe T."/>
            <person name="Meirelles P."/>
            <person name="Feng G."/>
            <person name="Sayaka M."/>
            <person name="Hattori M."/>
            <person name="Ohkuma M."/>
        </authorList>
    </citation>
    <scope>NUCLEOTIDE SEQUENCE [LARGE SCALE GENOMIC DNA]</scope>
    <source>
        <strain evidence="2">JCM 19231</strain>
    </source>
</reference>
<evidence type="ECO:0000313" key="2">
    <source>
        <dbReference type="Proteomes" id="UP000031671"/>
    </source>
</evidence>
<reference evidence="1 2" key="1">
    <citation type="submission" date="2015-01" db="EMBL/GenBank/DDBJ databases">
        <title>Vibrio sp. C1 JCM 19231 whole genome shotgun sequence.</title>
        <authorList>
            <person name="Sawabe T."/>
            <person name="Meirelles P."/>
            <person name="Feng G."/>
            <person name="Sayaka M."/>
            <person name="Hattori M."/>
            <person name="Ohkuma M."/>
        </authorList>
    </citation>
    <scope>NUCLEOTIDE SEQUENCE [LARGE SCALE GENOMIC DNA]</scope>
    <source>
        <strain evidence="2">JCM 19231</strain>
    </source>
</reference>
<keyword evidence="2" id="KW-1185">Reference proteome</keyword>
<evidence type="ECO:0000313" key="1">
    <source>
        <dbReference type="EMBL" id="GAM59149.1"/>
    </source>
</evidence>
<dbReference type="Pfam" id="PF05930">
    <property type="entry name" value="Phage_AlpA"/>
    <property type="match status" value="2"/>
</dbReference>
<gene>
    <name evidence="1" type="ORF">JCM19231_1715</name>
</gene>
<name>A0A0B8P884_9VIBR</name>
<dbReference type="InterPro" id="IPR010260">
    <property type="entry name" value="AlpA"/>
</dbReference>
<sequence length="142" mass="16694">MTQKVKILDIDRLVVAIAISRNTINTLIENKAFPAPIQILGKAKRWDVKEIESWMRAKILERNHSPKEYYDYHRPENENKLLRFHSYATLKAEFGVARSSLYVLMRDGGFPHPVKLSARRVGWVESEVIDWFEAQKLKRQML</sequence>
<dbReference type="PANTHER" id="PTHR36154">
    <property type="entry name" value="DNA-BINDING TRANSCRIPTIONAL ACTIVATOR ALPA"/>
    <property type="match status" value="1"/>
</dbReference>
<proteinExistence type="predicted"/>
<dbReference type="InterPro" id="IPR052931">
    <property type="entry name" value="Prophage_regulatory_activator"/>
</dbReference>
<dbReference type="EMBL" id="BBRZ01000127">
    <property type="protein sequence ID" value="GAM59149.1"/>
    <property type="molecule type" value="Genomic_DNA"/>
</dbReference>
<accession>A0A0B8P884</accession>
<protein>
    <submittedName>
        <fullName evidence="1">Uncharacterized protein</fullName>
    </submittedName>
</protein>
<comment type="caution">
    <text evidence="1">The sequence shown here is derived from an EMBL/GenBank/DDBJ whole genome shotgun (WGS) entry which is preliminary data.</text>
</comment>
<organism evidence="1 2">
    <name type="scientific">Vibrio ishigakensis</name>
    <dbReference type="NCBI Taxonomy" id="1481914"/>
    <lineage>
        <taxon>Bacteria</taxon>
        <taxon>Pseudomonadati</taxon>
        <taxon>Pseudomonadota</taxon>
        <taxon>Gammaproteobacteria</taxon>
        <taxon>Vibrionales</taxon>
        <taxon>Vibrionaceae</taxon>
        <taxon>Vibrio</taxon>
    </lineage>
</organism>
<dbReference type="PANTHER" id="PTHR36154:SF1">
    <property type="entry name" value="DNA-BINDING TRANSCRIPTIONAL ACTIVATOR ALPA"/>
    <property type="match status" value="1"/>
</dbReference>
<dbReference type="Proteomes" id="UP000031671">
    <property type="component" value="Unassembled WGS sequence"/>
</dbReference>